<dbReference type="AlphaFoldDB" id="A0A392Q3U9"/>
<protein>
    <submittedName>
        <fullName evidence="2">E3 ubiquitin-protein ligase RNF14-like</fullName>
    </submittedName>
</protein>
<keyword evidence="3" id="KW-1185">Reference proteome</keyword>
<dbReference type="Pfam" id="PF26200">
    <property type="entry name" value="Rcat_RNF216"/>
    <property type="match status" value="1"/>
</dbReference>
<accession>A0A392Q3U9</accession>
<comment type="pathway">
    <text evidence="1">Protein modification; protein ubiquitination.</text>
</comment>
<evidence type="ECO:0000256" key="1">
    <source>
        <dbReference type="ARBA" id="ARBA00004906"/>
    </source>
</evidence>
<sequence length="108" mass="12555">MLSEREIRRDSKLCPYCDMAISRTEGCNKMKCGNCGEYFCYRCNKPLDASDPYGHFRDEGSCELFPREMVENWQQAHINPRQEIQQIHAELFHLGGSACPSCRQFNVK</sequence>
<evidence type="ECO:0000313" key="2">
    <source>
        <dbReference type="EMBL" id="MCI19083.1"/>
    </source>
</evidence>
<name>A0A392Q3U9_9FABA</name>
<dbReference type="EMBL" id="LXQA010113177">
    <property type="protein sequence ID" value="MCI19083.1"/>
    <property type="molecule type" value="Genomic_DNA"/>
</dbReference>
<feature type="non-terminal residue" evidence="2">
    <location>
        <position position="108"/>
    </location>
</feature>
<proteinExistence type="predicted"/>
<dbReference type="UniPathway" id="UPA00143"/>
<dbReference type="InterPro" id="IPR047548">
    <property type="entry name" value="Rcat_RBR_RNF14"/>
</dbReference>
<dbReference type="SUPFAM" id="SSF57850">
    <property type="entry name" value="RING/U-box"/>
    <property type="match status" value="1"/>
</dbReference>
<evidence type="ECO:0000313" key="3">
    <source>
        <dbReference type="Proteomes" id="UP000265520"/>
    </source>
</evidence>
<dbReference type="Proteomes" id="UP000265520">
    <property type="component" value="Unassembled WGS sequence"/>
</dbReference>
<dbReference type="CDD" id="cd20354">
    <property type="entry name" value="Rcat_RBR_RNF14"/>
    <property type="match status" value="1"/>
</dbReference>
<dbReference type="GO" id="GO:0008270">
    <property type="term" value="F:zinc ion binding"/>
    <property type="evidence" value="ECO:0007669"/>
    <property type="project" value="InterPro"/>
</dbReference>
<dbReference type="GO" id="GO:0016567">
    <property type="term" value="P:protein ubiquitination"/>
    <property type="evidence" value="ECO:0007669"/>
    <property type="project" value="UniProtKB-UniPathway"/>
</dbReference>
<dbReference type="Gene3D" id="1.20.120.1750">
    <property type="match status" value="1"/>
</dbReference>
<reference evidence="2 3" key="1">
    <citation type="journal article" date="2018" name="Front. Plant Sci.">
        <title>Red Clover (Trifolium pratense) and Zigzag Clover (T. medium) - A Picture of Genomic Similarities and Differences.</title>
        <authorList>
            <person name="Dluhosova J."/>
            <person name="Istvanek J."/>
            <person name="Nedelnik J."/>
            <person name="Repkova J."/>
        </authorList>
    </citation>
    <scope>NUCLEOTIDE SEQUENCE [LARGE SCALE GENOMIC DNA]</scope>
    <source>
        <strain evidence="3">cv. 10/8</strain>
        <tissue evidence="2">Leaf</tissue>
    </source>
</reference>
<comment type="caution">
    <text evidence="2">The sequence shown here is derived from an EMBL/GenBank/DDBJ whole genome shotgun (WGS) entry which is preliminary data.</text>
</comment>
<organism evidence="2 3">
    <name type="scientific">Trifolium medium</name>
    <dbReference type="NCBI Taxonomy" id="97028"/>
    <lineage>
        <taxon>Eukaryota</taxon>
        <taxon>Viridiplantae</taxon>
        <taxon>Streptophyta</taxon>
        <taxon>Embryophyta</taxon>
        <taxon>Tracheophyta</taxon>
        <taxon>Spermatophyta</taxon>
        <taxon>Magnoliopsida</taxon>
        <taxon>eudicotyledons</taxon>
        <taxon>Gunneridae</taxon>
        <taxon>Pentapetalae</taxon>
        <taxon>rosids</taxon>
        <taxon>fabids</taxon>
        <taxon>Fabales</taxon>
        <taxon>Fabaceae</taxon>
        <taxon>Papilionoideae</taxon>
        <taxon>50 kb inversion clade</taxon>
        <taxon>NPAAA clade</taxon>
        <taxon>Hologalegina</taxon>
        <taxon>IRL clade</taxon>
        <taxon>Trifolieae</taxon>
        <taxon>Trifolium</taxon>
    </lineage>
</organism>